<evidence type="ECO:0000256" key="13">
    <source>
        <dbReference type="ARBA" id="ARBA00022932"/>
    </source>
</evidence>
<evidence type="ECO:0000256" key="2">
    <source>
        <dbReference type="ARBA" id="ARBA00012727"/>
    </source>
</evidence>
<keyword evidence="17" id="KW-0464">Manganese</keyword>
<dbReference type="InterPro" id="IPR014143">
    <property type="entry name" value="NHEJ_ligase_prk"/>
</dbReference>
<evidence type="ECO:0000256" key="3">
    <source>
        <dbReference type="ARBA" id="ARBA00022598"/>
    </source>
</evidence>
<dbReference type="Gene3D" id="2.40.50.140">
    <property type="entry name" value="Nucleic acid-binding proteins"/>
    <property type="match status" value="1"/>
</dbReference>
<keyword evidence="7" id="KW-0479">Metal-binding</keyword>
<feature type="domain" description="ATP-dependent DNA ligase family profile" evidence="21">
    <location>
        <begin position="296"/>
        <end position="429"/>
    </location>
</feature>
<dbReference type="GO" id="GO:0046872">
    <property type="term" value="F:metal ion binding"/>
    <property type="evidence" value="ECO:0007669"/>
    <property type="project" value="UniProtKB-KW"/>
</dbReference>
<dbReference type="Pfam" id="PF01068">
    <property type="entry name" value="DNA_ligase_A_M"/>
    <property type="match status" value="1"/>
</dbReference>
<dbReference type="InterPro" id="IPR052171">
    <property type="entry name" value="NHEJ_LigD"/>
</dbReference>
<dbReference type="Pfam" id="PF04679">
    <property type="entry name" value="DNA_ligase_A_C"/>
    <property type="match status" value="1"/>
</dbReference>
<evidence type="ECO:0000256" key="12">
    <source>
        <dbReference type="ARBA" id="ARBA00022840"/>
    </source>
</evidence>
<dbReference type="NCBIfam" id="TIGR02776">
    <property type="entry name" value="NHEJ_ligase_prk"/>
    <property type="match status" value="1"/>
</dbReference>
<keyword evidence="23" id="KW-1185">Reference proteome</keyword>
<dbReference type="NCBIfam" id="TIGR02777">
    <property type="entry name" value="LigD_PE_dom"/>
    <property type="match status" value="1"/>
</dbReference>
<keyword evidence="16" id="KW-0234">DNA repair</keyword>
<dbReference type="GO" id="GO:0003910">
    <property type="term" value="F:DNA ligase (ATP) activity"/>
    <property type="evidence" value="ECO:0007669"/>
    <property type="project" value="UniProtKB-EC"/>
</dbReference>
<evidence type="ECO:0000256" key="16">
    <source>
        <dbReference type="ARBA" id="ARBA00023204"/>
    </source>
</evidence>
<dbReference type="Proteomes" id="UP000236893">
    <property type="component" value="Unassembled WGS sequence"/>
</dbReference>
<sequence>MAKLHEYIEKRDFTRTKEPKGGRNTGSKLSFVVQRHHASHLHYDFRLEMEGVLKSWAVPKGPSLNPADKRLAIMVEDHPYAYKDFEGEIAAGNYGAGNVIIWDEGFYTPLGNHASPEKELLKELKEGSLKIVLHGKRLKGEFALVKLKNAEDNSWLLIKHKDKFAVEDPYNSEDFVSKEVKQKKNSTSDTKPIKKKPVKLPEIKPFVPMLAKLGDKLPESSDWLFEPKLDGYRIVAVSNGNGTCKLFSRNSLDYSEKYKQIASILASIDRPFILDGEVVKEDEKGNISFHALQQFGKDPKGKIYYYVFDIIALDEHDLSDLPLIDRKKILKAFTSHLNDPQVIFTPYFEDDGEKMLDLARKEHKEGIMAKRSDSTYHTRIRTANWLKLKIDKEDEFIIAGYTEPRSGKEYLGAFLLGEFKNGKLVFAGKCGTGLNIKEEKEIYKELKKYEQEESPFSTVVKNDTPIHWLKPELVCTVKYTERTPSRKLRHPVFKALRNDKTAADMKPATSTIPDTIEKKIGRYKQTLTNQNKIYFPSGITKGQVIGYYEEIAEYILPYLKQRPLSLHRHPNGINGPSFFHKDIESKSYSWLKTVPIHSESNDKEIDYLVCNDVQTLLYMVNLGCIEINPWLSRYPKIEFPDFLVLDLDPEDIGFSQVIEVAQVINGFLSSLNIPSFPKTSGSTGIHIYIHVGAKYHYDSIKLFAEWLANHIHAEIPAITSIERSPKKRQKKIYIDFLQNRKGQTVAAPYSLRPKPNAPVSWPLAWKEVNQQLNMDDYTIANVPDLLKNGSDPWATIYDSIVNIAALLKSLDKK</sequence>
<keyword evidence="11" id="KW-0269">Exonuclease</keyword>
<evidence type="ECO:0000313" key="22">
    <source>
        <dbReference type="EMBL" id="POY37309.1"/>
    </source>
</evidence>
<name>A0A2S5A4T2_9SPHI</name>
<dbReference type="SUPFAM" id="SSF50249">
    <property type="entry name" value="Nucleic acid-binding proteins"/>
    <property type="match status" value="1"/>
</dbReference>
<dbReference type="NCBIfam" id="TIGR02778">
    <property type="entry name" value="ligD_pol"/>
    <property type="match status" value="1"/>
</dbReference>
<keyword evidence="8" id="KW-0547">Nucleotide-binding</keyword>
<dbReference type="GO" id="GO:0004527">
    <property type="term" value="F:exonuclease activity"/>
    <property type="evidence" value="ECO:0007669"/>
    <property type="project" value="UniProtKB-KW"/>
</dbReference>
<dbReference type="SUPFAM" id="SSF56091">
    <property type="entry name" value="DNA ligase/mRNA capping enzyme, catalytic domain"/>
    <property type="match status" value="1"/>
</dbReference>
<evidence type="ECO:0000256" key="7">
    <source>
        <dbReference type="ARBA" id="ARBA00022723"/>
    </source>
</evidence>
<comment type="cofactor">
    <cofactor evidence="1">
        <name>Mn(2+)</name>
        <dbReference type="ChEBI" id="CHEBI:29035"/>
    </cofactor>
</comment>
<evidence type="ECO:0000256" key="14">
    <source>
        <dbReference type="ARBA" id="ARBA00023125"/>
    </source>
</evidence>
<evidence type="ECO:0000256" key="20">
    <source>
        <dbReference type="ARBA" id="ARBA00034003"/>
    </source>
</evidence>
<keyword evidence="18" id="KW-0511">Multifunctional enzyme</keyword>
<comment type="catalytic activity">
    <reaction evidence="20">
        <text>ATP + (deoxyribonucleotide)n-3'-hydroxyl + 5'-phospho-(deoxyribonucleotide)m = (deoxyribonucleotide)n+m + AMP + diphosphate.</text>
        <dbReference type="EC" id="6.5.1.1"/>
    </reaction>
</comment>
<dbReference type="InterPro" id="IPR014146">
    <property type="entry name" value="LigD_ligase_dom"/>
</dbReference>
<dbReference type="CDD" id="cd04865">
    <property type="entry name" value="LigD_Pol_like_2"/>
    <property type="match status" value="1"/>
</dbReference>
<dbReference type="PANTHER" id="PTHR42705:SF2">
    <property type="entry name" value="BIFUNCTIONAL NON-HOMOLOGOUS END JOINING PROTEIN LIGD"/>
    <property type="match status" value="1"/>
</dbReference>
<dbReference type="Pfam" id="PF13298">
    <property type="entry name" value="LigD_N"/>
    <property type="match status" value="1"/>
</dbReference>
<evidence type="ECO:0000256" key="19">
    <source>
        <dbReference type="ARBA" id="ARBA00029943"/>
    </source>
</evidence>
<dbReference type="GO" id="GO:0006310">
    <property type="term" value="P:DNA recombination"/>
    <property type="evidence" value="ECO:0007669"/>
    <property type="project" value="UniProtKB-KW"/>
</dbReference>
<evidence type="ECO:0000256" key="4">
    <source>
        <dbReference type="ARBA" id="ARBA00022679"/>
    </source>
</evidence>
<keyword evidence="13" id="KW-0239">DNA-directed DNA polymerase</keyword>
<keyword evidence="14" id="KW-0238">DNA-binding</keyword>
<dbReference type="Pfam" id="PF21686">
    <property type="entry name" value="LigD_Prim-Pol"/>
    <property type="match status" value="1"/>
</dbReference>
<evidence type="ECO:0000256" key="5">
    <source>
        <dbReference type="ARBA" id="ARBA00022695"/>
    </source>
</evidence>
<dbReference type="Gene3D" id="3.30.470.30">
    <property type="entry name" value="DNA ligase/mRNA capping enzyme"/>
    <property type="match status" value="1"/>
</dbReference>
<dbReference type="GO" id="GO:0003677">
    <property type="term" value="F:DNA binding"/>
    <property type="evidence" value="ECO:0007669"/>
    <property type="project" value="UniProtKB-KW"/>
</dbReference>
<evidence type="ECO:0000256" key="10">
    <source>
        <dbReference type="ARBA" id="ARBA00022801"/>
    </source>
</evidence>
<keyword evidence="6" id="KW-0540">Nuclease</keyword>
<protein>
    <recommendedName>
        <fullName evidence="2">DNA ligase (ATP)</fullName>
        <ecNumber evidence="2">6.5.1.1</ecNumber>
    </recommendedName>
    <alternativeName>
        <fullName evidence="19">NHEJ DNA polymerase</fullName>
    </alternativeName>
</protein>
<evidence type="ECO:0000256" key="6">
    <source>
        <dbReference type="ARBA" id="ARBA00022722"/>
    </source>
</evidence>
<dbReference type="NCBIfam" id="TIGR02779">
    <property type="entry name" value="NHEJ_ligase_lig"/>
    <property type="match status" value="1"/>
</dbReference>
<evidence type="ECO:0000259" key="21">
    <source>
        <dbReference type="PROSITE" id="PS50160"/>
    </source>
</evidence>
<keyword evidence="9" id="KW-0227">DNA damage</keyword>
<evidence type="ECO:0000256" key="18">
    <source>
        <dbReference type="ARBA" id="ARBA00023268"/>
    </source>
</evidence>
<dbReference type="InterPro" id="IPR012310">
    <property type="entry name" value="DNA_ligase_ATP-dep_cent"/>
</dbReference>
<dbReference type="InterPro" id="IPR014144">
    <property type="entry name" value="LigD_PE_domain"/>
</dbReference>
<keyword evidence="12" id="KW-0067">ATP-binding</keyword>
<gene>
    <name evidence="22" type="primary">ligD</name>
    <name evidence="22" type="ORF">C3K47_05965</name>
</gene>
<dbReference type="GO" id="GO:0006281">
    <property type="term" value="P:DNA repair"/>
    <property type="evidence" value="ECO:0007669"/>
    <property type="project" value="UniProtKB-KW"/>
</dbReference>
<dbReference type="InterPro" id="IPR012340">
    <property type="entry name" value="NA-bd_OB-fold"/>
</dbReference>
<evidence type="ECO:0000256" key="8">
    <source>
        <dbReference type="ARBA" id="ARBA00022741"/>
    </source>
</evidence>
<dbReference type="RefSeq" id="WP_103788216.1">
    <property type="nucleotide sequence ID" value="NZ_PQVF01000004.1"/>
</dbReference>
<accession>A0A2S5A4T2</accession>
<keyword evidence="10" id="KW-0378">Hydrolase</keyword>
<keyword evidence="3 22" id="KW-0436">Ligase</keyword>
<dbReference type="InterPro" id="IPR014145">
    <property type="entry name" value="LigD_pol_dom"/>
</dbReference>
<evidence type="ECO:0000256" key="1">
    <source>
        <dbReference type="ARBA" id="ARBA00001936"/>
    </source>
</evidence>
<dbReference type="PROSITE" id="PS50160">
    <property type="entry name" value="DNA_LIGASE_A3"/>
    <property type="match status" value="1"/>
</dbReference>
<dbReference type="Gene3D" id="3.30.1490.70">
    <property type="match status" value="1"/>
</dbReference>
<dbReference type="InterPro" id="IPR012309">
    <property type="entry name" value="DNA_ligase_ATP-dep_C"/>
</dbReference>
<dbReference type="CDD" id="cd07906">
    <property type="entry name" value="Adenylation_DNA_ligase_LigD_LigC"/>
    <property type="match status" value="1"/>
</dbReference>
<dbReference type="EC" id="6.5.1.1" evidence="2"/>
<evidence type="ECO:0000256" key="15">
    <source>
        <dbReference type="ARBA" id="ARBA00023172"/>
    </source>
</evidence>
<dbReference type="GO" id="GO:0003887">
    <property type="term" value="F:DNA-directed DNA polymerase activity"/>
    <property type="evidence" value="ECO:0007669"/>
    <property type="project" value="UniProtKB-KW"/>
</dbReference>
<proteinExistence type="predicted"/>
<evidence type="ECO:0000256" key="17">
    <source>
        <dbReference type="ARBA" id="ARBA00023211"/>
    </source>
</evidence>
<comment type="caution">
    <text evidence="22">The sequence shown here is derived from an EMBL/GenBank/DDBJ whole genome shotgun (WGS) entry which is preliminary data.</text>
</comment>
<evidence type="ECO:0000256" key="9">
    <source>
        <dbReference type="ARBA" id="ARBA00022763"/>
    </source>
</evidence>
<dbReference type="CDD" id="cd07971">
    <property type="entry name" value="OBF_DNA_ligase_LigD"/>
    <property type="match status" value="1"/>
</dbReference>
<evidence type="ECO:0000313" key="23">
    <source>
        <dbReference type="Proteomes" id="UP000236893"/>
    </source>
</evidence>
<keyword evidence="15" id="KW-0233">DNA recombination</keyword>
<dbReference type="OrthoDB" id="9802472at2"/>
<dbReference type="EMBL" id="PQVF01000004">
    <property type="protein sequence ID" value="POY37309.1"/>
    <property type="molecule type" value="Genomic_DNA"/>
</dbReference>
<reference evidence="22 23" key="1">
    <citation type="submission" date="2018-01" db="EMBL/GenBank/DDBJ databases">
        <authorList>
            <person name="Gaut B.S."/>
            <person name="Morton B.R."/>
            <person name="Clegg M.T."/>
            <person name="Duvall M.R."/>
        </authorList>
    </citation>
    <scope>NUCLEOTIDE SEQUENCE [LARGE SCALE GENOMIC DNA]</scope>
    <source>
        <strain evidence="22 23">HR-AV</strain>
    </source>
</reference>
<organism evidence="22 23">
    <name type="scientific">Solitalea longa</name>
    <dbReference type="NCBI Taxonomy" id="2079460"/>
    <lineage>
        <taxon>Bacteria</taxon>
        <taxon>Pseudomonadati</taxon>
        <taxon>Bacteroidota</taxon>
        <taxon>Sphingobacteriia</taxon>
        <taxon>Sphingobacteriales</taxon>
        <taxon>Sphingobacteriaceae</taxon>
        <taxon>Solitalea</taxon>
    </lineage>
</organism>
<dbReference type="Gene3D" id="3.90.920.10">
    <property type="entry name" value="DNA primase, PRIM domain"/>
    <property type="match status" value="1"/>
</dbReference>
<dbReference type="AlphaFoldDB" id="A0A2S5A4T2"/>
<dbReference type="PANTHER" id="PTHR42705">
    <property type="entry name" value="BIFUNCTIONAL NON-HOMOLOGOUS END JOINING PROTEIN LIGD"/>
    <property type="match status" value="1"/>
</dbReference>
<evidence type="ECO:0000256" key="11">
    <source>
        <dbReference type="ARBA" id="ARBA00022839"/>
    </source>
</evidence>
<dbReference type="GO" id="GO:0005524">
    <property type="term" value="F:ATP binding"/>
    <property type="evidence" value="ECO:0007669"/>
    <property type="project" value="UniProtKB-KW"/>
</dbReference>
<keyword evidence="4" id="KW-0808">Transferase</keyword>
<keyword evidence="5" id="KW-0548">Nucleotidyltransferase</keyword>